<gene>
    <name evidence="13" type="ORF">GDO78_004331</name>
</gene>
<name>A0A8J6JZL5_ELECQ</name>
<dbReference type="PANTHER" id="PTHR10915">
    <property type="entry name" value="SYNDECAN"/>
    <property type="match status" value="1"/>
</dbReference>
<feature type="compositionally biased region" description="Acidic residues" evidence="9">
    <location>
        <begin position="69"/>
        <end position="82"/>
    </location>
</feature>
<dbReference type="PANTHER" id="PTHR10915:SF1">
    <property type="entry name" value="SYNDECAN"/>
    <property type="match status" value="1"/>
</dbReference>
<feature type="domain" description="Syndecan/Neurexin" evidence="12">
    <location>
        <begin position="137"/>
        <end position="193"/>
    </location>
</feature>
<comment type="subcellular location">
    <subcellularLocation>
        <location evidence="1">Membrane</location>
        <topology evidence="1">Single-pass type I membrane protein</topology>
    </subcellularLocation>
</comment>
<dbReference type="InterPro" id="IPR001050">
    <property type="entry name" value="Syndecan"/>
</dbReference>
<dbReference type="Proteomes" id="UP000770717">
    <property type="component" value="Unassembled WGS sequence"/>
</dbReference>
<dbReference type="GO" id="GO:0009986">
    <property type="term" value="C:cell surface"/>
    <property type="evidence" value="ECO:0007669"/>
    <property type="project" value="TreeGrafter"/>
</dbReference>
<organism evidence="13 14">
    <name type="scientific">Eleutherodactylus coqui</name>
    <name type="common">Puerto Rican coqui</name>
    <dbReference type="NCBI Taxonomy" id="57060"/>
    <lineage>
        <taxon>Eukaryota</taxon>
        <taxon>Metazoa</taxon>
        <taxon>Chordata</taxon>
        <taxon>Craniata</taxon>
        <taxon>Vertebrata</taxon>
        <taxon>Euteleostomi</taxon>
        <taxon>Amphibia</taxon>
        <taxon>Batrachia</taxon>
        <taxon>Anura</taxon>
        <taxon>Neobatrachia</taxon>
        <taxon>Hyloidea</taxon>
        <taxon>Eleutherodactylidae</taxon>
        <taxon>Eleutherodactylinae</taxon>
        <taxon>Eleutherodactylus</taxon>
        <taxon>Eleutherodactylus</taxon>
    </lineage>
</organism>
<feature type="compositionally biased region" description="Acidic residues" evidence="9">
    <location>
        <begin position="46"/>
        <end position="61"/>
    </location>
</feature>
<evidence type="ECO:0000256" key="5">
    <source>
        <dbReference type="ARBA" id="ARBA00022989"/>
    </source>
</evidence>
<sequence length="194" mass="21121">MTMKLLALFLLGALLGAVAAESIRETELMDPNVVIEDLIEASGSDDEDIYTDYYDEEDSDSSESSGSGDSDDETDVDLDFTDDTPTTTLGNHIEDGVRRTDSNNEVAQNNNDIEIIRKIVHDETSNEISMASTSHGFFSRTEVVIAVVAGGLVGLVFAIIIVLVVMRVRKNKKGDLAYDAVKKPIYKKAPTIEA</sequence>
<evidence type="ECO:0000256" key="4">
    <source>
        <dbReference type="ARBA" id="ARBA00022974"/>
    </source>
</evidence>
<dbReference type="GO" id="GO:0016477">
    <property type="term" value="P:cell migration"/>
    <property type="evidence" value="ECO:0007669"/>
    <property type="project" value="TreeGrafter"/>
</dbReference>
<dbReference type="Pfam" id="PF01034">
    <property type="entry name" value="Syndecan"/>
    <property type="match status" value="1"/>
</dbReference>
<keyword evidence="3 10" id="KW-0812">Transmembrane</keyword>
<evidence type="ECO:0000313" key="14">
    <source>
        <dbReference type="Proteomes" id="UP000770717"/>
    </source>
</evidence>
<evidence type="ECO:0000256" key="7">
    <source>
        <dbReference type="ARBA" id="ARBA00023180"/>
    </source>
</evidence>
<keyword evidence="5 10" id="KW-1133">Transmembrane helix</keyword>
<keyword evidence="7" id="KW-0325">Glycoprotein</keyword>
<evidence type="ECO:0000256" key="8">
    <source>
        <dbReference type="ARBA" id="ARBA00023207"/>
    </source>
</evidence>
<keyword evidence="11" id="KW-0732">Signal</keyword>
<dbReference type="EMBL" id="WNTK01000013">
    <property type="protein sequence ID" value="KAG9473977.1"/>
    <property type="molecule type" value="Genomic_DNA"/>
</dbReference>
<evidence type="ECO:0000256" key="9">
    <source>
        <dbReference type="SAM" id="MobiDB-lite"/>
    </source>
</evidence>
<evidence type="ECO:0000256" key="6">
    <source>
        <dbReference type="ARBA" id="ARBA00023136"/>
    </source>
</evidence>
<comment type="similarity">
    <text evidence="2">Belongs to the syndecan proteoglycan family.</text>
</comment>
<feature type="signal peptide" evidence="11">
    <location>
        <begin position="1"/>
        <end position="20"/>
    </location>
</feature>
<evidence type="ECO:0000256" key="2">
    <source>
        <dbReference type="ARBA" id="ARBA00005343"/>
    </source>
</evidence>
<protein>
    <recommendedName>
        <fullName evidence="12">Syndecan/Neurexin domain-containing protein</fullName>
    </recommendedName>
</protein>
<comment type="caution">
    <text evidence="13">The sequence shown here is derived from an EMBL/GenBank/DDBJ whole genome shotgun (WGS) entry which is preliminary data.</text>
</comment>
<dbReference type="InterPro" id="IPR027789">
    <property type="entry name" value="Syndecan/Neurexin_dom"/>
</dbReference>
<dbReference type="OrthoDB" id="10044468at2759"/>
<evidence type="ECO:0000256" key="1">
    <source>
        <dbReference type="ARBA" id="ARBA00004479"/>
    </source>
</evidence>
<evidence type="ECO:0000259" key="12">
    <source>
        <dbReference type="Pfam" id="PF01034"/>
    </source>
</evidence>
<keyword evidence="14" id="KW-1185">Reference proteome</keyword>
<proteinExistence type="inferred from homology"/>
<evidence type="ECO:0000256" key="3">
    <source>
        <dbReference type="ARBA" id="ARBA00022692"/>
    </source>
</evidence>
<dbReference type="AlphaFoldDB" id="A0A8J6JZL5"/>
<feature type="compositionally biased region" description="Basic and acidic residues" evidence="9">
    <location>
        <begin position="92"/>
        <end position="102"/>
    </location>
</feature>
<keyword evidence="8" id="KW-0357">Heparan sulfate</keyword>
<keyword evidence="6 10" id="KW-0472">Membrane</keyword>
<keyword evidence="4" id="KW-0654">Proteoglycan</keyword>
<reference evidence="13" key="1">
    <citation type="thesis" date="2020" institute="ProQuest LLC" country="789 East Eisenhower Parkway, Ann Arbor, MI, USA">
        <title>Comparative Genomics and Chromosome Evolution.</title>
        <authorList>
            <person name="Mudd A.B."/>
        </authorList>
    </citation>
    <scope>NUCLEOTIDE SEQUENCE</scope>
    <source>
        <strain evidence="13">HN-11 Male</strain>
        <tissue evidence="13">Kidney and liver</tissue>
    </source>
</reference>
<evidence type="ECO:0000256" key="10">
    <source>
        <dbReference type="SAM" id="Phobius"/>
    </source>
</evidence>
<feature type="region of interest" description="Disordered" evidence="9">
    <location>
        <begin position="46"/>
        <end position="105"/>
    </location>
</feature>
<evidence type="ECO:0000313" key="13">
    <source>
        <dbReference type="EMBL" id="KAG9473977.1"/>
    </source>
</evidence>
<feature type="chain" id="PRO_5035223817" description="Syndecan/Neurexin domain-containing protein" evidence="11">
    <location>
        <begin position="21"/>
        <end position="194"/>
    </location>
</feature>
<feature type="transmembrane region" description="Helical" evidence="10">
    <location>
        <begin position="143"/>
        <end position="166"/>
    </location>
</feature>
<evidence type="ECO:0000256" key="11">
    <source>
        <dbReference type="SAM" id="SignalP"/>
    </source>
</evidence>
<accession>A0A8J6JZL5</accession>
<dbReference type="GO" id="GO:0016020">
    <property type="term" value="C:membrane"/>
    <property type="evidence" value="ECO:0007669"/>
    <property type="project" value="UniProtKB-SubCell"/>
</dbReference>